<dbReference type="PANTHER" id="PTHR32243">
    <property type="entry name" value="MALTOSE TRANSPORT SYSTEM PERMEASE-RELATED"/>
    <property type="match status" value="1"/>
</dbReference>
<dbReference type="Proteomes" id="UP001262410">
    <property type="component" value="Unassembled WGS sequence"/>
</dbReference>
<evidence type="ECO:0000256" key="1">
    <source>
        <dbReference type="ARBA" id="ARBA00004651"/>
    </source>
</evidence>
<feature type="transmembrane region" description="Helical" evidence="7">
    <location>
        <begin position="73"/>
        <end position="97"/>
    </location>
</feature>
<dbReference type="CDD" id="cd06261">
    <property type="entry name" value="TM_PBP2"/>
    <property type="match status" value="1"/>
</dbReference>
<dbReference type="InterPro" id="IPR000515">
    <property type="entry name" value="MetI-like"/>
</dbReference>
<dbReference type="PANTHER" id="PTHR32243:SF18">
    <property type="entry name" value="INNER MEMBRANE ABC TRANSPORTER PERMEASE PROTEIN YCJP"/>
    <property type="match status" value="1"/>
</dbReference>
<feature type="transmembrane region" description="Helical" evidence="7">
    <location>
        <begin position="109"/>
        <end position="129"/>
    </location>
</feature>
<feature type="transmembrane region" description="Helical" evidence="7">
    <location>
        <begin position="141"/>
        <end position="164"/>
    </location>
</feature>
<evidence type="ECO:0000256" key="2">
    <source>
        <dbReference type="ARBA" id="ARBA00022448"/>
    </source>
</evidence>
<keyword evidence="2 7" id="KW-0813">Transport</keyword>
<comment type="subcellular location">
    <subcellularLocation>
        <location evidence="1 7">Cell membrane</location>
        <topology evidence="1 7">Multi-pass membrane protein</topology>
    </subcellularLocation>
</comment>
<dbReference type="InterPro" id="IPR050901">
    <property type="entry name" value="BP-dep_ABC_trans_perm"/>
</dbReference>
<proteinExistence type="inferred from homology"/>
<dbReference type="RefSeq" id="WP_374710622.1">
    <property type="nucleotide sequence ID" value="NZ_JAVDPW010000005.1"/>
</dbReference>
<keyword evidence="6 7" id="KW-0472">Membrane</keyword>
<keyword evidence="3" id="KW-1003">Cell membrane</keyword>
<evidence type="ECO:0000313" key="9">
    <source>
        <dbReference type="EMBL" id="MDR6290597.1"/>
    </source>
</evidence>
<feature type="transmembrane region" description="Helical" evidence="7">
    <location>
        <begin position="15"/>
        <end position="35"/>
    </location>
</feature>
<evidence type="ECO:0000256" key="3">
    <source>
        <dbReference type="ARBA" id="ARBA00022475"/>
    </source>
</evidence>
<dbReference type="Pfam" id="PF00528">
    <property type="entry name" value="BPD_transp_1"/>
    <property type="match status" value="1"/>
</dbReference>
<organism evidence="9 10">
    <name type="scientific">Inquilinus ginsengisoli</name>
    <dbReference type="NCBI Taxonomy" id="363840"/>
    <lineage>
        <taxon>Bacteria</taxon>
        <taxon>Pseudomonadati</taxon>
        <taxon>Pseudomonadota</taxon>
        <taxon>Alphaproteobacteria</taxon>
        <taxon>Rhodospirillales</taxon>
        <taxon>Rhodospirillaceae</taxon>
        <taxon>Inquilinus</taxon>
    </lineage>
</organism>
<comment type="similarity">
    <text evidence="7">Belongs to the binding-protein-dependent transport system permease family.</text>
</comment>
<reference evidence="9 10" key="1">
    <citation type="submission" date="2023-07" db="EMBL/GenBank/DDBJ databases">
        <title>Sorghum-associated microbial communities from plants grown in Nebraska, USA.</title>
        <authorList>
            <person name="Schachtman D."/>
        </authorList>
    </citation>
    <scope>NUCLEOTIDE SEQUENCE [LARGE SCALE GENOMIC DNA]</scope>
    <source>
        <strain evidence="9 10">584</strain>
    </source>
</reference>
<evidence type="ECO:0000259" key="8">
    <source>
        <dbReference type="PROSITE" id="PS50928"/>
    </source>
</evidence>
<dbReference type="Gene3D" id="1.10.3720.10">
    <property type="entry name" value="MetI-like"/>
    <property type="match status" value="1"/>
</dbReference>
<dbReference type="PROSITE" id="PS50928">
    <property type="entry name" value="ABC_TM1"/>
    <property type="match status" value="1"/>
</dbReference>
<accession>A0ABU1JPQ3</accession>
<sequence length="281" mass="30890">MAMSKTLKRRVGQPLFYLLVAVIIVYTVFPFYWAVVSSLKTGQQLFGTDLLPPTPTLDNYVGVFREQPFLTNIVNSLIVAGSTVLICLVLSVSAAYALGRVRFRGRSTILMLTLGVSMFPQVAVLTGLFELVRWLGIYNQLGSLILSYMIFTLPFSVWVLTTFMRELPRELEEAAIVDGARPWQILVRVFLPLLGPALATTGLLAFIAAWNEFLFALTFTLTNEVRTVPVAIALISGATQFDIPWGLIMAASVVVTVPLIVLVMIFQRRIVSGLTAGAVKG</sequence>
<feature type="transmembrane region" description="Helical" evidence="7">
    <location>
        <begin position="243"/>
        <end position="266"/>
    </location>
</feature>
<evidence type="ECO:0000256" key="6">
    <source>
        <dbReference type="ARBA" id="ARBA00023136"/>
    </source>
</evidence>
<dbReference type="SUPFAM" id="SSF161098">
    <property type="entry name" value="MetI-like"/>
    <property type="match status" value="1"/>
</dbReference>
<dbReference type="InterPro" id="IPR035906">
    <property type="entry name" value="MetI-like_sf"/>
</dbReference>
<evidence type="ECO:0000256" key="5">
    <source>
        <dbReference type="ARBA" id="ARBA00022989"/>
    </source>
</evidence>
<keyword evidence="10" id="KW-1185">Reference proteome</keyword>
<evidence type="ECO:0000313" key="10">
    <source>
        <dbReference type="Proteomes" id="UP001262410"/>
    </source>
</evidence>
<gene>
    <name evidence="9" type="ORF">E9232_003123</name>
</gene>
<dbReference type="EMBL" id="JAVDPW010000005">
    <property type="protein sequence ID" value="MDR6290597.1"/>
    <property type="molecule type" value="Genomic_DNA"/>
</dbReference>
<evidence type="ECO:0000256" key="7">
    <source>
        <dbReference type="RuleBase" id="RU363032"/>
    </source>
</evidence>
<keyword evidence="4 7" id="KW-0812">Transmembrane</keyword>
<evidence type="ECO:0000256" key="4">
    <source>
        <dbReference type="ARBA" id="ARBA00022692"/>
    </source>
</evidence>
<protein>
    <submittedName>
        <fullName evidence="9">Trehalose/maltose transport system permease protein</fullName>
    </submittedName>
</protein>
<comment type="caution">
    <text evidence="9">The sequence shown here is derived from an EMBL/GenBank/DDBJ whole genome shotgun (WGS) entry which is preliminary data.</text>
</comment>
<feature type="domain" description="ABC transmembrane type-1" evidence="8">
    <location>
        <begin position="73"/>
        <end position="266"/>
    </location>
</feature>
<keyword evidence="5 7" id="KW-1133">Transmembrane helix</keyword>
<feature type="transmembrane region" description="Helical" evidence="7">
    <location>
        <begin position="185"/>
        <end position="210"/>
    </location>
</feature>
<name>A0ABU1JPQ3_9PROT</name>